<dbReference type="InterPro" id="IPR036910">
    <property type="entry name" value="HMG_box_dom_sf"/>
</dbReference>
<dbReference type="EMBL" id="JABFAD010000003">
    <property type="protein sequence ID" value="MBA0794622.1"/>
    <property type="molecule type" value="Genomic_DNA"/>
</dbReference>
<dbReference type="Pfam" id="PF09011">
    <property type="entry name" value="HMG_box_2"/>
    <property type="match status" value="1"/>
</dbReference>
<protein>
    <recommendedName>
        <fullName evidence="2">HMG box domain-containing protein</fullName>
    </recommendedName>
</protein>
<gene>
    <name evidence="3" type="ORF">Gohar_018931</name>
</gene>
<feature type="DNA-binding region" description="HMG box" evidence="1">
    <location>
        <begin position="256"/>
        <end position="320"/>
    </location>
</feature>
<keyword evidence="1" id="KW-0238">DNA-binding</keyword>
<organism evidence="3 4">
    <name type="scientific">Gossypium harknessii</name>
    <dbReference type="NCBI Taxonomy" id="34285"/>
    <lineage>
        <taxon>Eukaryota</taxon>
        <taxon>Viridiplantae</taxon>
        <taxon>Streptophyta</taxon>
        <taxon>Embryophyta</taxon>
        <taxon>Tracheophyta</taxon>
        <taxon>Spermatophyta</taxon>
        <taxon>Magnoliopsida</taxon>
        <taxon>eudicotyledons</taxon>
        <taxon>Gunneridae</taxon>
        <taxon>Pentapetalae</taxon>
        <taxon>rosids</taxon>
        <taxon>malvids</taxon>
        <taxon>Malvales</taxon>
        <taxon>Malvaceae</taxon>
        <taxon>Malvoideae</taxon>
        <taxon>Gossypium</taxon>
    </lineage>
</organism>
<dbReference type="Gene3D" id="1.10.30.10">
    <property type="entry name" value="High mobility group box domain"/>
    <property type="match status" value="1"/>
</dbReference>
<accession>A0A7J9GAL0</accession>
<sequence length="329" mass="37299">MRFASLYGSSASIEGFVGLPDTTDRTSADLYRFADSIGENESYTSNSHRTSTLPNVAPRSLLFGEVELSYWLGSWITIFCEKAFSSNTFGGNRRNILPMSSVPLQLSGLLNGNTIEVEGDTGNLQFYFKFNILHNKYSPHNQTHSHFPSLNSMENNMSCRNSSSSSYQTPKRGQQIENQTLENENHGVEIENNVESETSKRGCIMTRLRSGAISQVKYSFPRISGEKPSRTMKGKRKKKERADIVLDKLLQRRTCPVKPCNSYVFFVMASWDSVQSSSFGDASKRLSQKWCKLPRKHKKIYEDIALKDSARYKRQCMLLNCNDQDVLKA</sequence>
<dbReference type="OrthoDB" id="1919336at2759"/>
<dbReference type="SUPFAM" id="SSF47095">
    <property type="entry name" value="HMG-box"/>
    <property type="match status" value="1"/>
</dbReference>
<keyword evidence="1" id="KW-0539">Nucleus</keyword>
<comment type="caution">
    <text evidence="3">The sequence shown here is derived from an EMBL/GenBank/DDBJ whole genome shotgun (WGS) entry which is preliminary data.</text>
</comment>
<dbReference type="GO" id="GO:0003677">
    <property type="term" value="F:DNA binding"/>
    <property type="evidence" value="ECO:0007669"/>
    <property type="project" value="UniProtKB-UniRule"/>
</dbReference>
<evidence type="ECO:0000313" key="3">
    <source>
        <dbReference type="EMBL" id="MBA0794622.1"/>
    </source>
</evidence>
<dbReference type="InterPro" id="IPR009071">
    <property type="entry name" value="HMG_box_dom"/>
</dbReference>
<evidence type="ECO:0000313" key="4">
    <source>
        <dbReference type="Proteomes" id="UP000593560"/>
    </source>
</evidence>
<dbReference type="GO" id="GO:0005634">
    <property type="term" value="C:nucleus"/>
    <property type="evidence" value="ECO:0007669"/>
    <property type="project" value="UniProtKB-UniRule"/>
</dbReference>
<dbReference type="Proteomes" id="UP000593560">
    <property type="component" value="Unassembled WGS sequence"/>
</dbReference>
<name>A0A7J9GAL0_9ROSI</name>
<dbReference type="PROSITE" id="PS50118">
    <property type="entry name" value="HMG_BOX_2"/>
    <property type="match status" value="1"/>
</dbReference>
<keyword evidence="4" id="KW-1185">Reference proteome</keyword>
<feature type="domain" description="HMG box" evidence="2">
    <location>
        <begin position="256"/>
        <end position="320"/>
    </location>
</feature>
<evidence type="ECO:0000256" key="1">
    <source>
        <dbReference type="PROSITE-ProRule" id="PRU00267"/>
    </source>
</evidence>
<proteinExistence type="predicted"/>
<dbReference type="AlphaFoldDB" id="A0A7J9GAL0"/>
<evidence type="ECO:0000259" key="2">
    <source>
        <dbReference type="PROSITE" id="PS50118"/>
    </source>
</evidence>
<reference evidence="3 4" key="1">
    <citation type="journal article" date="2019" name="Genome Biol. Evol.">
        <title>Insights into the evolution of the New World diploid cottons (Gossypium, subgenus Houzingenia) based on genome sequencing.</title>
        <authorList>
            <person name="Grover C.E."/>
            <person name="Arick M.A. 2nd"/>
            <person name="Thrash A."/>
            <person name="Conover J.L."/>
            <person name="Sanders W.S."/>
            <person name="Peterson D.G."/>
            <person name="Frelichowski J.E."/>
            <person name="Scheffler J.A."/>
            <person name="Scheffler B.E."/>
            <person name="Wendel J.F."/>
        </authorList>
    </citation>
    <scope>NUCLEOTIDE SEQUENCE [LARGE SCALE GENOMIC DNA]</scope>
    <source>
        <strain evidence="3">0</strain>
        <tissue evidence="3">Leaf</tissue>
    </source>
</reference>